<dbReference type="Pfam" id="PF13416">
    <property type="entry name" value="SBP_bac_8"/>
    <property type="match status" value="1"/>
</dbReference>
<evidence type="ECO:0000256" key="4">
    <source>
        <dbReference type="ARBA" id="ARBA00022764"/>
    </source>
</evidence>
<gene>
    <name evidence="7" type="ORF">HMPREF9488_02817</name>
</gene>
<feature type="binding site" evidence="5">
    <location>
        <position position="39"/>
    </location>
    <ligand>
        <name>spermidine</name>
        <dbReference type="ChEBI" id="CHEBI:57834"/>
    </ligand>
</feature>
<dbReference type="GO" id="GO:0042597">
    <property type="term" value="C:periplasmic space"/>
    <property type="evidence" value="ECO:0007669"/>
    <property type="project" value="UniProtKB-SubCell"/>
</dbReference>
<dbReference type="GeneID" id="78231786"/>
<comment type="subcellular location">
    <subcellularLocation>
        <location evidence="1">Periplasm</location>
    </subcellularLocation>
</comment>
<dbReference type="Gene3D" id="3.40.190.10">
    <property type="entry name" value="Periplasmic binding protein-like II"/>
    <property type="match status" value="2"/>
</dbReference>
<dbReference type="GO" id="GO:0015846">
    <property type="term" value="P:polyamine transport"/>
    <property type="evidence" value="ECO:0007669"/>
    <property type="project" value="InterPro"/>
</dbReference>
<reference evidence="7 8" key="1">
    <citation type="submission" date="2010-12" db="EMBL/GenBank/DDBJ databases">
        <title>The Genome Sequence of Coprobacillus sp. strain 29_1.</title>
        <authorList>
            <consortium name="The Broad Institute Genome Sequencing Platform"/>
            <person name="Earl A."/>
            <person name="Ward D."/>
            <person name="Feldgarden M."/>
            <person name="Gevers D."/>
            <person name="Daigneault M."/>
            <person name="Sibley C.D."/>
            <person name="White A."/>
            <person name="Strauss J."/>
            <person name="Allen-Vercoe E."/>
            <person name="Young S.K."/>
            <person name="Zeng Q."/>
            <person name="Gargeya S."/>
            <person name="Fitzgerald M."/>
            <person name="Haas B."/>
            <person name="Abouelleil A."/>
            <person name="Alvarado L."/>
            <person name="Arachchi H.M."/>
            <person name="Berlin A."/>
            <person name="Brown A."/>
            <person name="Chapman S.B."/>
            <person name="Chen Z."/>
            <person name="Dunbar C."/>
            <person name="Freedman E."/>
            <person name="Gearin G."/>
            <person name="Gellesch M."/>
            <person name="Goldberg J."/>
            <person name="Griggs A."/>
            <person name="Gujja S."/>
            <person name="Heilman E."/>
            <person name="Heiman D."/>
            <person name="Howarth C."/>
            <person name="Larson L."/>
            <person name="Lui A."/>
            <person name="MacDonald P.J.P."/>
            <person name="Mehta T."/>
            <person name="Montmayeur A."/>
            <person name="Murphy C."/>
            <person name="Neiman D."/>
            <person name="Pearson M."/>
            <person name="Priest M."/>
            <person name="Roberts A."/>
            <person name="Saif S."/>
            <person name="Shea T."/>
            <person name="Shenoy N."/>
            <person name="Sisk P."/>
            <person name="Stolte C."/>
            <person name="Sykes S."/>
            <person name="White J."/>
            <person name="Yandava C."/>
            <person name="Nusbaum C."/>
            <person name="Birren B."/>
        </authorList>
    </citation>
    <scope>NUCLEOTIDE SEQUENCE [LARGE SCALE GENOMIC DNA]</scope>
    <source>
        <strain evidence="7 8">29_1</strain>
    </source>
</reference>
<dbReference type="PROSITE" id="PS51257">
    <property type="entry name" value="PROKAR_LIPOPROTEIN"/>
    <property type="match status" value="1"/>
</dbReference>
<dbReference type="PANTHER" id="PTHR30222:SF17">
    <property type="entry name" value="SPERMIDINE_PUTRESCINE-BINDING PERIPLASMIC PROTEIN"/>
    <property type="match status" value="1"/>
</dbReference>
<dbReference type="AlphaFoldDB" id="E7GDH4"/>
<keyword evidence="8" id="KW-1185">Reference proteome</keyword>
<evidence type="ECO:0000256" key="1">
    <source>
        <dbReference type="ARBA" id="ARBA00004418"/>
    </source>
</evidence>
<evidence type="ECO:0000256" key="3">
    <source>
        <dbReference type="ARBA" id="ARBA00022729"/>
    </source>
</evidence>
<dbReference type="EMBL" id="ADKX01000041">
    <property type="protein sequence ID" value="EFW04025.1"/>
    <property type="molecule type" value="Genomic_DNA"/>
</dbReference>
<dbReference type="PRINTS" id="PR00909">
    <property type="entry name" value="SPERMDNBNDNG"/>
</dbReference>
<protein>
    <submittedName>
        <fullName evidence="7">Uncharacterized protein</fullName>
    </submittedName>
</protein>
<dbReference type="RefSeq" id="WP_008789904.1">
    <property type="nucleotide sequence ID" value="NZ_AKCB01000001.1"/>
</dbReference>
<organism evidence="7 8">
    <name type="scientific">Coprobacillus cateniformis</name>
    <dbReference type="NCBI Taxonomy" id="100884"/>
    <lineage>
        <taxon>Bacteria</taxon>
        <taxon>Bacillati</taxon>
        <taxon>Bacillota</taxon>
        <taxon>Erysipelotrichia</taxon>
        <taxon>Erysipelotrichales</taxon>
        <taxon>Coprobacillaceae</taxon>
        <taxon>Coprobacillus</taxon>
    </lineage>
</organism>
<accession>E7GDH4</accession>
<dbReference type="HOGENOM" id="CLU_026974_1_3_9"/>
<dbReference type="CDD" id="cd13663">
    <property type="entry name" value="PBP2_PotD_PotF_like_2"/>
    <property type="match status" value="1"/>
</dbReference>
<dbReference type="SUPFAM" id="SSF53850">
    <property type="entry name" value="Periplasmic binding protein-like II"/>
    <property type="match status" value="1"/>
</dbReference>
<dbReference type="GO" id="GO:0019808">
    <property type="term" value="F:polyamine binding"/>
    <property type="evidence" value="ECO:0007669"/>
    <property type="project" value="InterPro"/>
</dbReference>
<keyword evidence="3 6" id="KW-0732">Signal</keyword>
<evidence type="ECO:0000256" key="6">
    <source>
        <dbReference type="SAM" id="SignalP"/>
    </source>
</evidence>
<dbReference type="PANTHER" id="PTHR30222">
    <property type="entry name" value="SPERMIDINE/PUTRESCINE-BINDING PERIPLASMIC PROTEIN"/>
    <property type="match status" value="1"/>
</dbReference>
<evidence type="ECO:0000313" key="7">
    <source>
        <dbReference type="EMBL" id="EFW04025.1"/>
    </source>
</evidence>
<keyword evidence="4" id="KW-0574">Periplasm</keyword>
<feature type="signal peptide" evidence="6">
    <location>
        <begin position="1"/>
        <end position="21"/>
    </location>
</feature>
<evidence type="ECO:0000256" key="5">
    <source>
        <dbReference type="PIRSR" id="PIRSR019574-1"/>
    </source>
</evidence>
<dbReference type="PIRSF" id="PIRSF019574">
    <property type="entry name" value="Periplasmic_polyamine_BP"/>
    <property type="match status" value="1"/>
</dbReference>
<feature type="chain" id="PRO_5039220639" evidence="6">
    <location>
        <begin position="22"/>
        <end position="350"/>
    </location>
</feature>
<feature type="binding site" evidence="5">
    <location>
        <position position="86"/>
    </location>
    <ligand>
        <name>spermidine</name>
        <dbReference type="ChEBI" id="CHEBI:57834"/>
    </ligand>
</feature>
<proteinExistence type="predicted"/>
<dbReference type="InterPro" id="IPR006059">
    <property type="entry name" value="SBP"/>
</dbReference>
<keyword evidence="2" id="KW-0813">Transport</keyword>
<sequence>MKKLVKIALASVLSLSTLVGCGSSSQGASKTLKVFNWGEYVDRDVISGFENEFDCKVIYETFDSNETMYTKLLGGDKYDVMVPSEYMIERLIKEDLLQKIDWNVMTNKDSLDNSVLNQNFDKNNDYWVPYFYGNVGIVYDKTKVSESDLSAGWEVLRNTKYKGNIYMYDSERDSFMVALKALGYSMNTTNKDEIEKAYNWLIDQRKTMNPTYATDETIDAMKNSEKAMAVMYSGDAASVMAENQDMGFYMPNEGTNIWFDGFVVSKDCQETQLAMEFINYMISDENALNNTLEVGYLTSNVNAAKEASESDFEGNSAYAIRMDKNDEVFAYQSQDVKEMYSNYWTKVKAQ</sequence>
<dbReference type="eggNOG" id="COG0687">
    <property type="taxonomic scope" value="Bacteria"/>
</dbReference>
<dbReference type="STRING" id="100884.GCA_000269565_00480"/>
<name>E7GDH4_9FIRM</name>
<evidence type="ECO:0000256" key="2">
    <source>
        <dbReference type="ARBA" id="ARBA00022448"/>
    </source>
</evidence>
<evidence type="ECO:0000313" key="8">
    <source>
        <dbReference type="Proteomes" id="UP000003157"/>
    </source>
</evidence>
<dbReference type="InterPro" id="IPR001188">
    <property type="entry name" value="Sperm_putr-bd"/>
</dbReference>
<comment type="caution">
    <text evidence="7">The sequence shown here is derived from an EMBL/GenBank/DDBJ whole genome shotgun (WGS) entry which is preliminary data.</text>
</comment>
<dbReference type="Proteomes" id="UP000003157">
    <property type="component" value="Unassembled WGS sequence"/>
</dbReference>